<reference evidence="3 4" key="1">
    <citation type="submission" date="2019-03" db="EMBL/GenBank/DDBJ databases">
        <title>Single cell metagenomics reveals metabolic interactions within the superorganism composed of flagellate Streblomastix strix and complex community of Bacteroidetes bacteria on its surface.</title>
        <authorList>
            <person name="Treitli S.C."/>
            <person name="Kolisko M."/>
            <person name="Husnik F."/>
            <person name="Keeling P."/>
            <person name="Hampl V."/>
        </authorList>
    </citation>
    <scope>NUCLEOTIDE SEQUENCE [LARGE SCALE GENOMIC DNA]</scope>
    <source>
        <strain evidence="3">ST1C</strain>
    </source>
</reference>
<dbReference type="InterPro" id="IPR043128">
    <property type="entry name" value="Rev_trsase/Diguanyl_cyclase"/>
</dbReference>
<evidence type="ECO:0000313" key="4">
    <source>
        <dbReference type="Proteomes" id="UP000324800"/>
    </source>
</evidence>
<dbReference type="SUPFAM" id="SSF56672">
    <property type="entry name" value="DNA/RNA polymerases"/>
    <property type="match status" value="1"/>
</dbReference>
<sequence>MPMYLKPSMDSKHFQAQPLRTWDARSGESERAGLESIGEGSGASTYGIEAQRAIDADKWVMEGARVMWNDGDAKERLDYLCGRQKEQRGIIGEEKFWEELKVEIKQGIVRKRSIEEIIHFNPFYMVPKAGNKLRKILYFMKLNRAIAKQHFWIEDVITVTKTMKQGDYATQLDLEKAYHHLKVSKDFQTQIGFKFRGKAYCFVVLPFGWNRSTLLFCGVMQSTV</sequence>
<dbReference type="OrthoDB" id="420169at2759"/>
<dbReference type="InterPro" id="IPR043502">
    <property type="entry name" value="DNA/RNA_pol_sf"/>
</dbReference>
<evidence type="ECO:0000313" key="3">
    <source>
        <dbReference type="EMBL" id="KAA6355318.1"/>
    </source>
</evidence>
<dbReference type="Proteomes" id="UP000324800">
    <property type="component" value="Unassembled WGS sequence"/>
</dbReference>
<organism evidence="3 4">
    <name type="scientific">Streblomastix strix</name>
    <dbReference type="NCBI Taxonomy" id="222440"/>
    <lineage>
        <taxon>Eukaryota</taxon>
        <taxon>Metamonada</taxon>
        <taxon>Preaxostyla</taxon>
        <taxon>Oxymonadida</taxon>
        <taxon>Streblomastigidae</taxon>
        <taxon>Streblomastix</taxon>
    </lineage>
</organism>
<evidence type="ECO:0000256" key="1">
    <source>
        <dbReference type="SAM" id="MobiDB-lite"/>
    </source>
</evidence>
<dbReference type="Gene3D" id="3.30.70.270">
    <property type="match status" value="1"/>
</dbReference>
<dbReference type="PANTHER" id="PTHR33050">
    <property type="entry name" value="REVERSE TRANSCRIPTASE DOMAIN-CONTAINING PROTEIN"/>
    <property type="match status" value="1"/>
</dbReference>
<accession>A0A5J4TAN2</accession>
<dbReference type="InterPro" id="IPR000477">
    <property type="entry name" value="RT_dom"/>
</dbReference>
<dbReference type="Gene3D" id="3.10.10.10">
    <property type="entry name" value="HIV Type 1 Reverse Transcriptase, subunit A, domain 1"/>
    <property type="match status" value="1"/>
</dbReference>
<protein>
    <recommendedName>
        <fullName evidence="2">Reverse transcriptase domain-containing protein</fullName>
    </recommendedName>
</protein>
<dbReference type="Pfam" id="PF00078">
    <property type="entry name" value="RVT_1"/>
    <property type="match status" value="1"/>
</dbReference>
<proteinExistence type="predicted"/>
<dbReference type="EMBL" id="SNRW01034804">
    <property type="protein sequence ID" value="KAA6355318.1"/>
    <property type="molecule type" value="Genomic_DNA"/>
</dbReference>
<feature type="region of interest" description="Disordered" evidence="1">
    <location>
        <begin position="1"/>
        <end position="39"/>
    </location>
</feature>
<evidence type="ECO:0000259" key="2">
    <source>
        <dbReference type="Pfam" id="PF00078"/>
    </source>
</evidence>
<comment type="caution">
    <text evidence="3">The sequence shown here is derived from an EMBL/GenBank/DDBJ whole genome shotgun (WGS) entry which is preliminary data.</text>
</comment>
<dbReference type="PANTHER" id="PTHR33050:SF7">
    <property type="entry name" value="RIBONUCLEASE H"/>
    <property type="match status" value="1"/>
</dbReference>
<feature type="domain" description="Reverse transcriptase" evidence="2">
    <location>
        <begin position="126"/>
        <end position="222"/>
    </location>
</feature>
<dbReference type="InterPro" id="IPR052055">
    <property type="entry name" value="Hepadnavirus_pol/RT"/>
</dbReference>
<dbReference type="AlphaFoldDB" id="A0A5J4TAN2"/>
<gene>
    <name evidence="3" type="ORF">EZS28_049155</name>
</gene>
<name>A0A5J4TAN2_9EUKA</name>
<feature type="compositionally biased region" description="Basic and acidic residues" evidence="1">
    <location>
        <begin position="22"/>
        <end position="33"/>
    </location>
</feature>